<evidence type="ECO:0000259" key="4">
    <source>
        <dbReference type="PROSITE" id="PS50837"/>
    </source>
</evidence>
<keyword evidence="3" id="KW-1133">Transmembrane helix</keyword>
<dbReference type="InterPro" id="IPR007111">
    <property type="entry name" value="NACHT_NTPase"/>
</dbReference>
<dbReference type="InterPro" id="IPR056884">
    <property type="entry name" value="NPHP3-like_N"/>
</dbReference>
<evidence type="ECO:0000256" key="2">
    <source>
        <dbReference type="SAM" id="MobiDB-lite"/>
    </source>
</evidence>
<dbReference type="EMBL" id="JAACJJ010000030">
    <property type="protein sequence ID" value="KAF5318607.1"/>
    <property type="molecule type" value="Genomic_DNA"/>
</dbReference>
<evidence type="ECO:0000313" key="5">
    <source>
        <dbReference type="EMBL" id="KAF5318607.1"/>
    </source>
</evidence>
<evidence type="ECO:0000256" key="1">
    <source>
        <dbReference type="ARBA" id="ARBA00022737"/>
    </source>
</evidence>
<organism evidence="5 6">
    <name type="scientific">Psilocybe cf. subviscida</name>
    <dbReference type="NCBI Taxonomy" id="2480587"/>
    <lineage>
        <taxon>Eukaryota</taxon>
        <taxon>Fungi</taxon>
        <taxon>Dikarya</taxon>
        <taxon>Basidiomycota</taxon>
        <taxon>Agaricomycotina</taxon>
        <taxon>Agaricomycetes</taxon>
        <taxon>Agaricomycetidae</taxon>
        <taxon>Agaricales</taxon>
        <taxon>Agaricineae</taxon>
        <taxon>Strophariaceae</taxon>
        <taxon>Psilocybe</taxon>
    </lineage>
</organism>
<gene>
    <name evidence="5" type="ORF">D9619_010828</name>
</gene>
<feature type="domain" description="NACHT" evidence="4">
    <location>
        <begin position="151"/>
        <end position="302"/>
    </location>
</feature>
<accession>A0A8H5BAG0</accession>
<dbReference type="Gene3D" id="3.40.50.300">
    <property type="entry name" value="P-loop containing nucleotide triphosphate hydrolases"/>
    <property type="match status" value="1"/>
</dbReference>
<keyword evidence="3" id="KW-0812">Transmembrane</keyword>
<feature type="transmembrane region" description="Helical" evidence="3">
    <location>
        <begin position="59"/>
        <end position="79"/>
    </location>
</feature>
<evidence type="ECO:0000313" key="6">
    <source>
        <dbReference type="Proteomes" id="UP000567179"/>
    </source>
</evidence>
<dbReference type="PANTHER" id="PTHR10039:SF14">
    <property type="entry name" value="NACHT DOMAIN-CONTAINING PROTEIN"/>
    <property type="match status" value="1"/>
</dbReference>
<dbReference type="Proteomes" id="UP000567179">
    <property type="component" value="Unassembled WGS sequence"/>
</dbReference>
<sequence>MISDESSTDQQLSSKGGKEVSSRTMNAFIFPNAQNTRMDNSYVVLKTGTGNITVESRKVIWWILWWILCLIILPGAYMISKHQKWVYEEQRVAFSAPTASLSPDILYGRVAMNAVLDTGGRADDAKCHPGTREEVIGLIERWMKARNSTNGFLWLSGPAGGGKTVIMRTIAERSADQNVHTINFFFFRGDPTRNSAQLLVATLLYQIFQLYPAARDAVAMILSAHPHLLDASLEEQFEMLVSPLSDIIRESSPEGVQVVLLIDGLDECDDSQEQVLRALDSLVTQKESPFRALVTSRPNSRIRMVFSRLASKAQSIFLDDQYSPERDIRHFVISEFDRIKASHPRAHQLPADWPSKSAIKAIVAKSSGQFIYAAAVMRFLSDSPAIPNLSLQRVQGIVPIGNASPFAELDATFVNVLNQADDREATRDILSSILLEDSSQSFSCLSRILRRHSHPPVGIVLSPIHEVLGFYSSRYTFAQVESSLSDLAAIVQHRGDRLVFYHASLADFLQDPSRSQDFHVDVKEFSISVFIAIDWTLDRLLRCLIWCTDECKPPDMHLYYTQRRQKEVRSNAMPWELRSYRAELRRQIIGAQ</sequence>
<dbReference type="AlphaFoldDB" id="A0A8H5BAG0"/>
<dbReference type="PROSITE" id="PS50837">
    <property type="entry name" value="NACHT"/>
    <property type="match status" value="1"/>
</dbReference>
<protein>
    <recommendedName>
        <fullName evidence="4">NACHT domain-containing protein</fullName>
    </recommendedName>
</protein>
<keyword evidence="3" id="KW-0472">Membrane</keyword>
<name>A0A8H5BAG0_9AGAR</name>
<dbReference type="SUPFAM" id="SSF52540">
    <property type="entry name" value="P-loop containing nucleoside triphosphate hydrolases"/>
    <property type="match status" value="1"/>
</dbReference>
<evidence type="ECO:0000256" key="3">
    <source>
        <dbReference type="SAM" id="Phobius"/>
    </source>
</evidence>
<dbReference type="PANTHER" id="PTHR10039">
    <property type="entry name" value="AMELOGENIN"/>
    <property type="match status" value="1"/>
</dbReference>
<proteinExistence type="predicted"/>
<dbReference type="OrthoDB" id="4760524at2759"/>
<keyword evidence="1" id="KW-0677">Repeat</keyword>
<reference evidence="5 6" key="1">
    <citation type="journal article" date="2020" name="ISME J.">
        <title>Uncovering the hidden diversity of litter-decomposition mechanisms in mushroom-forming fungi.</title>
        <authorList>
            <person name="Floudas D."/>
            <person name="Bentzer J."/>
            <person name="Ahren D."/>
            <person name="Johansson T."/>
            <person name="Persson P."/>
            <person name="Tunlid A."/>
        </authorList>
    </citation>
    <scope>NUCLEOTIDE SEQUENCE [LARGE SCALE GENOMIC DNA]</scope>
    <source>
        <strain evidence="5 6">CBS 101986</strain>
    </source>
</reference>
<feature type="compositionally biased region" description="Polar residues" evidence="2">
    <location>
        <begin position="1"/>
        <end position="14"/>
    </location>
</feature>
<feature type="region of interest" description="Disordered" evidence="2">
    <location>
        <begin position="1"/>
        <end position="20"/>
    </location>
</feature>
<dbReference type="Pfam" id="PF24883">
    <property type="entry name" value="NPHP3_N"/>
    <property type="match status" value="1"/>
</dbReference>
<keyword evidence="6" id="KW-1185">Reference proteome</keyword>
<comment type="caution">
    <text evidence="5">The sequence shown here is derived from an EMBL/GenBank/DDBJ whole genome shotgun (WGS) entry which is preliminary data.</text>
</comment>
<dbReference type="InterPro" id="IPR027417">
    <property type="entry name" value="P-loop_NTPase"/>
</dbReference>